<keyword evidence="4" id="KW-0547">Nucleotide-binding</keyword>
<dbReference type="PROSITE" id="PS50011">
    <property type="entry name" value="PROTEIN_KINASE_DOM"/>
    <property type="match status" value="1"/>
</dbReference>
<reference evidence="10 11" key="1">
    <citation type="submission" date="2019-01" db="EMBL/GenBank/DDBJ databases">
        <title>Genomes sequencing and comparative genomics of infectious freshwater microsporidia, Cucumispora dikerogammari and Thelohania contejeani.</title>
        <authorList>
            <person name="Cormier A."/>
            <person name="Giraud I."/>
            <person name="Wattier R."/>
            <person name="Teixeira M."/>
            <person name="Grandjean F."/>
            <person name="Rigaud T."/>
            <person name="Cordaux R."/>
        </authorList>
    </citation>
    <scope>NUCLEOTIDE SEQUENCE [LARGE SCALE GENOMIC DNA]</scope>
    <source>
        <strain evidence="10">T1</strain>
        <tissue evidence="10">Spores</tissue>
    </source>
</reference>
<evidence type="ECO:0000256" key="1">
    <source>
        <dbReference type="ARBA" id="ARBA00012513"/>
    </source>
</evidence>
<evidence type="ECO:0000313" key="10">
    <source>
        <dbReference type="EMBL" id="KAF7679656.1"/>
    </source>
</evidence>
<dbReference type="Proteomes" id="UP001516464">
    <property type="component" value="Unassembled WGS sequence"/>
</dbReference>
<keyword evidence="11" id="KW-1185">Reference proteome</keyword>
<dbReference type="InterPro" id="IPR011009">
    <property type="entry name" value="Kinase-like_dom_sf"/>
</dbReference>
<evidence type="ECO:0000259" key="9">
    <source>
        <dbReference type="PROSITE" id="PS50011"/>
    </source>
</evidence>
<keyword evidence="2" id="KW-0723">Serine/threonine-protein kinase</keyword>
<comment type="caution">
    <text evidence="10">The sequence shown here is derived from an EMBL/GenBank/DDBJ whole genome shotgun (WGS) entry which is preliminary data.</text>
</comment>
<dbReference type="PANTHER" id="PTHR43895:SF32">
    <property type="entry name" value="SERINE_THREONINE-PROTEIN KINASE CHK1"/>
    <property type="match status" value="1"/>
</dbReference>
<dbReference type="InterPro" id="IPR000719">
    <property type="entry name" value="Prot_kinase_dom"/>
</dbReference>
<dbReference type="PANTHER" id="PTHR43895">
    <property type="entry name" value="CALCIUM/CALMODULIN-DEPENDENT PROTEIN KINASE KINASE-RELATED"/>
    <property type="match status" value="1"/>
</dbReference>
<evidence type="ECO:0000256" key="6">
    <source>
        <dbReference type="ARBA" id="ARBA00022840"/>
    </source>
</evidence>
<keyword evidence="3" id="KW-0808">Transferase</keyword>
<dbReference type="EC" id="2.7.11.1" evidence="1"/>
<dbReference type="GO" id="GO:0016301">
    <property type="term" value="F:kinase activity"/>
    <property type="evidence" value="ECO:0007669"/>
    <property type="project" value="UniProtKB-KW"/>
</dbReference>
<dbReference type="SMART" id="SM00220">
    <property type="entry name" value="S_TKc"/>
    <property type="match status" value="1"/>
</dbReference>
<keyword evidence="6" id="KW-0067">ATP-binding</keyword>
<organism evidence="10 11">
    <name type="scientific">Astathelohania contejeani</name>
    <dbReference type="NCBI Taxonomy" id="164912"/>
    <lineage>
        <taxon>Eukaryota</taxon>
        <taxon>Fungi</taxon>
        <taxon>Fungi incertae sedis</taxon>
        <taxon>Microsporidia</taxon>
        <taxon>Astathelohaniidae</taxon>
        <taxon>Astathelohania</taxon>
    </lineage>
</organism>
<dbReference type="Gene3D" id="1.10.510.10">
    <property type="entry name" value="Transferase(Phosphotransferase) domain 1"/>
    <property type="match status" value="1"/>
</dbReference>
<comment type="catalytic activity">
    <reaction evidence="7">
        <text>L-threonyl-[protein] + ATP = O-phospho-L-threonyl-[protein] + ADP + H(+)</text>
        <dbReference type="Rhea" id="RHEA:46608"/>
        <dbReference type="Rhea" id="RHEA-COMP:11060"/>
        <dbReference type="Rhea" id="RHEA-COMP:11605"/>
        <dbReference type="ChEBI" id="CHEBI:15378"/>
        <dbReference type="ChEBI" id="CHEBI:30013"/>
        <dbReference type="ChEBI" id="CHEBI:30616"/>
        <dbReference type="ChEBI" id="CHEBI:61977"/>
        <dbReference type="ChEBI" id="CHEBI:456216"/>
        <dbReference type="EC" id="2.7.11.1"/>
    </reaction>
</comment>
<accession>A0ABQ7HVS4</accession>
<proteinExistence type="predicted"/>
<evidence type="ECO:0000256" key="7">
    <source>
        <dbReference type="ARBA" id="ARBA00047899"/>
    </source>
</evidence>
<dbReference type="EMBL" id="SBIQ01000354">
    <property type="protein sequence ID" value="KAF7679656.1"/>
    <property type="molecule type" value="Genomic_DNA"/>
</dbReference>
<protein>
    <recommendedName>
        <fullName evidence="1">non-specific serine/threonine protein kinase</fullName>
        <ecNumber evidence="1">2.7.11.1</ecNumber>
    </recommendedName>
</protein>
<evidence type="ECO:0000256" key="5">
    <source>
        <dbReference type="ARBA" id="ARBA00022777"/>
    </source>
</evidence>
<gene>
    <name evidence="10" type="primary">CIPK24_1</name>
    <name evidence="10" type="ORF">TCON_2542</name>
</gene>
<dbReference type="SUPFAM" id="SSF56112">
    <property type="entry name" value="Protein kinase-like (PK-like)"/>
    <property type="match status" value="1"/>
</dbReference>
<sequence>MLCLKKILRSIKKVFLSRKIVDPDDPNKYFRVLNVILHDSENSISEVICDQFKNVRILKKIKRKDMDDHQYSKRAHNEYLIYKALNSKYFPIFYHIYYIKSSYYLIYEFVASTPFMYIQSDDLLIRPLINGYFKQLILGISYLHNKGIVHNSLSTGNILIDSNGNLVIMGLENAEIIKITGECKFDWSYKRHGPHDFIAPELYKDIFYDGRSGDVWRCGIIFFYMLFRSFPWKQAVTCDEKYNMWIKLNYNHEIYLNNINIEIKWIFKRMLDPNPATRIIINDIKKLSWFKKIFVQNEYQ</sequence>
<name>A0ABQ7HVS4_9MICR</name>
<feature type="domain" description="Protein kinase" evidence="9">
    <location>
        <begin position="30"/>
        <end position="290"/>
    </location>
</feature>
<keyword evidence="5 10" id="KW-0418">Kinase</keyword>
<evidence type="ECO:0000256" key="4">
    <source>
        <dbReference type="ARBA" id="ARBA00022741"/>
    </source>
</evidence>
<dbReference type="Pfam" id="PF00069">
    <property type="entry name" value="Pkinase"/>
    <property type="match status" value="1"/>
</dbReference>
<evidence type="ECO:0000256" key="3">
    <source>
        <dbReference type="ARBA" id="ARBA00022679"/>
    </source>
</evidence>
<comment type="catalytic activity">
    <reaction evidence="8">
        <text>L-seryl-[protein] + ATP = O-phospho-L-seryl-[protein] + ADP + H(+)</text>
        <dbReference type="Rhea" id="RHEA:17989"/>
        <dbReference type="Rhea" id="RHEA-COMP:9863"/>
        <dbReference type="Rhea" id="RHEA-COMP:11604"/>
        <dbReference type="ChEBI" id="CHEBI:15378"/>
        <dbReference type="ChEBI" id="CHEBI:29999"/>
        <dbReference type="ChEBI" id="CHEBI:30616"/>
        <dbReference type="ChEBI" id="CHEBI:83421"/>
        <dbReference type="ChEBI" id="CHEBI:456216"/>
        <dbReference type="EC" id="2.7.11.1"/>
    </reaction>
</comment>
<evidence type="ECO:0000256" key="2">
    <source>
        <dbReference type="ARBA" id="ARBA00022527"/>
    </source>
</evidence>
<evidence type="ECO:0000256" key="8">
    <source>
        <dbReference type="ARBA" id="ARBA00048679"/>
    </source>
</evidence>
<evidence type="ECO:0000313" key="11">
    <source>
        <dbReference type="Proteomes" id="UP001516464"/>
    </source>
</evidence>